<dbReference type="InterPro" id="IPR050410">
    <property type="entry name" value="CCR4/nocturin_mRNA_transcr"/>
</dbReference>
<evidence type="ECO:0000313" key="2">
    <source>
        <dbReference type="EMBL" id="KHN73784.1"/>
    </source>
</evidence>
<name>A0A0B2UX65_TOXCA</name>
<dbReference type="OMA" id="YIWHTED"/>
<sequence>MGAPIRICSYNVLCQDTISKTQYLYKHLACAERAYQLQWPYRSNLLAKEFSMISADILCLQEVQEEHFYNFYVPVLAKAGYKGQFKKRTRDMVDGCAIFYKPPMTLVSYQPIEYFVGEDTVLNRDNIGQLARFKEMFTGRELCIANTHLLFNKKRGDVKLAQLALLLAHLDKECGPNSARPCPYVLCGDFNMEPRCPIYEFLMNGRLSFENLRSGHLSGSGENGGRLLRTNLMPPQTMIGTNCRFGFRKNGVVSSYSKANEWTHSLQFASAYTHTSVDYWPEVSAFSSDGAFNPDFLFYSISSRNPLPPGDANGAVNLVEGPLRLIRRLALPSELMLRTTLGPWPNQVTPSDHIPLIADFILQ</sequence>
<dbReference type="STRING" id="6265.A0A0B2UX65"/>
<dbReference type="PANTHER" id="PTHR12121">
    <property type="entry name" value="CARBON CATABOLITE REPRESSOR PROTEIN 4"/>
    <property type="match status" value="1"/>
</dbReference>
<proteinExistence type="predicted"/>
<dbReference type="EMBL" id="JPKZ01003059">
    <property type="protein sequence ID" value="KHN73784.1"/>
    <property type="molecule type" value="Genomic_DNA"/>
</dbReference>
<dbReference type="Gene3D" id="3.60.10.10">
    <property type="entry name" value="Endonuclease/exonuclease/phosphatase"/>
    <property type="match status" value="1"/>
</dbReference>
<reference evidence="2 3" key="1">
    <citation type="submission" date="2014-11" db="EMBL/GenBank/DDBJ databases">
        <title>Genetic blueprint of the zoonotic pathogen Toxocara canis.</title>
        <authorList>
            <person name="Zhu X.-Q."/>
            <person name="Korhonen P.K."/>
            <person name="Cai H."/>
            <person name="Young N.D."/>
            <person name="Nejsum P."/>
            <person name="von Samson-Himmelstjerna G."/>
            <person name="Boag P.R."/>
            <person name="Tan P."/>
            <person name="Li Q."/>
            <person name="Min J."/>
            <person name="Yang Y."/>
            <person name="Wang X."/>
            <person name="Fang X."/>
            <person name="Hall R.S."/>
            <person name="Hofmann A."/>
            <person name="Sternberg P.W."/>
            <person name="Jex A.R."/>
            <person name="Gasser R.B."/>
        </authorList>
    </citation>
    <scope>NUCLEOTIDE SEQUENCE [LARGE SCALE GENOMIC DNA]</scope>
    <source>
        <strain evidence="2">PN_DK_2014</strain>
    </source>
</reference>
<gene>
    <name evidence="2" type="primary">angel2</name>
    <name evidence="2" type="ORF">Tcan_18453</name>
</gene>
<organism evidence="2 3">
    <name type="scientific">Toxocara canis</name>
    <name type="common">Canine roundworm</name>
    <dbReference type="NCBI Taxonomy" id="6265"/>
    <lineage>
        <taxon>Eukaryota</taxon>
        <taxon>Metazoa</taxon>
        <taxon>Ecdysozoa</taxon>
        <taxon>Nematoda</taxon>
        <taxon>Chromadorea</taxon>
        <taxon>Rhabditida</taxon>
        <taxon>Spirurina</taxon>
        <taxon>Ascaridomorpha</taxon>
        <taxon>Ascaridoidea</taxon>
        <taxon>Toxocaridae</taxon>
        <taxon>Toxocara</taxon>
    </lineage>
</organism>
<protein>
    <submittedName>
        <fullName evidence="2">Protein angel-like protein 2</fullName>
    </submittedName>
</protein>
<comment type="caution">
    <text evidence="2">The sequence shown here is derived from an EMBL/GenBank/DDBJ whole genome shotgun (WGS) entry which is preliminary data.</text>
</comment>
<dbReference type="Proteomes" id="UP000031036">
    <property type="component" value="Unassembled WGS sequence"/>
</dbReference>
<dbReference type="InterPro" id="IPR005135">
    <property type="entry name" value="Endo/exonuclease/phosphatase"/>
</dbReference>
<keyword evidence="3" id="KW-1185">Reference proteome</keyword>
<evidence type="ECO:0000313" key="3">
    <source>
        <dbReference type="Proteomes" id="UP000031036"/>
    </source>
</evidence>
<dbReference type="AlphaFoldDB" id="A0A0B2UX65"/>
<accession>A0A0B2UX65</accession>
<dbReference type="Pfam" id="PF03372">
    <property type="entry name" value="Exo_endo_phos"/>
    <property type="match status" value="1"/>
</dbReference>
<evidence type="ECO:0000259" key="1">
    <source>
        <dbReference type="Pfam" id="PF03372"/>
    </source>
</evidence>
<feature type="domain" description="Endonuclease/exonuclease/phosphatase" evidence="1">
    <location>
        <begin position="8"/>
        <end position="226"/>
    </location>
</feature>
<dbReference type="InterPro" id="IPR036691">
    <property type="entry name" value="Endo/exonu/phosph_ase_sf"/>
</dbReference>
<dbReference type="SUPFAM" id="SSF56219">
    <property type="entry name" value="DNase I-like"/>
    <property type="match status" value="1"/>
</dbReference>
<dbReference type="OrthoDB" id="10253982at2759"/>
<dbReference type="GO" id="GO:0000175">
    <property type="term" value="F:3'-5'-RNA exonuclease activity"/>
    <property type="evidence" value="ECO:0007669"/>
    <property type="project" value="TreeGrafter"/>
</dbReference>
<dbReference type="PANTHER" id="PTHR12121:SF34">
    <property type="entry name" value="PROTEIN ANGEL"/>
    <property type="match status" value="1"/>
</dbReference>